<dbReference type="GO" id="GO:0005829">
    <property type="term" value="C:cytosol"/>
    <property type="evidence" value="ECO:0007669"/>
    <property type="project" value="TreeGrafter"/>
</dbReference>
<dbReference type="Gene3D" id="3.40.800.10">
    <property type="entry name" value="Ureohydrolase domain"/>
    <property type="match status" value="1"/>
</dbReference>
<gene>
    <name evidence="5" type="ORF">E2605_03230</name>
</gene>
<dbReference type="PANTHER" id="PTHR43782">
    <property type="entry name" value="ARGINASE"/>
    <property type="match status" value="1"/>
</dbReference>
<dbReference type="CDD" id="cd09999">
    <property type="entry name" value="Arginase-like_1"/>
    <property type="match status" value="1"/>
</dbReference>
<protein>
    <submittedName>
        <fullName evidence="5">Arginase family protein</fullName>
    </submittedName>
</protein>
<dbReference type="InterPro" id="IPR023696">
    <property type="entry name" value="Ureohydrolase_dom_sf"/>
</dbReference>
<evidence type="ECO:0000256" key="1">
    <source>
        <dbReference type="ARBA" id="ARBA00022723"/>
    </source>
</evidence>
<keyword evidence="1" id="KW-0479">Metal-binding</keyword>
<organism evidence="5 6">
    <name type="scientific">Dysgonomonas capnocytophagoides</name>
    <dbReference type="NCBI Taxonomy" id="45254"/>
    <lineage>
        <taxon>Bacteria</taxon>
        <taxon>Pseudomonadati</taxon>
        <taxon>Bacteroidota</taxon>
        <taxon>Bacteroidia</taxon>
        <taxon>Bacteroidales</taxon>
        <taxon>Dysgonomonadaceae</taxon>
        <taxon>Dysgonomonas</taxon>
    </lineage>
</organism>
<keyword evidence="6" id="KW-1185">Reference proteome</keyword>
<accession>A0A4Y8L988</accession>
<dbReference type="PANTHER" id="PTHR43782:SF3">
    <property type="entry name" value="ARGINASE"/>
    <property type="match status" value="1"/>
</dbReference>
<keyword evidence="2" id="KW-0378">Hydrolase</keyword>
<dbReference type="AlphaFoldDB" id="A0A4Y8L988"/>
<evidence type="ECO:0000256" key="2">
    <source>
        <dbReference type="ARBA" id="ARBA00022801"/>
    </source>
</evidence>
<dbReference type="PRINTS" id="PR00116">
    <property type="entry name" value="ARGINASE"/>
</dbReference>
<name>A0A4Y8L988_9BACT</name>
<dbReference type="Proteomes" id="UP000297861">
    <property type="component" value="Unassembled WGS sequence"/>
</dbReference>
<evidence type="ECO:0000256" key="3">
    <source>
        <dbReference type="ARBA" id="ARBA00023211"/>
    </source>
</evidence>
<dbReference type="Pfam" id="PF00491">
    <property type="entry name" value="Arginase"/>
    <property type="match status" value="1"/>
</dbReference>
<keyword evidence="3" id="KW-0464">Manganese</keyword>
<dbReference type="RefSeq" id="WP_134435542.1">
    <property type="nucleotide sequence ID" value="NZ_SOML01000001.1"/>
</dbReference>
<dbReference type="SUPFAM" id="SSF52768">
    <property type="entry name" value="Arginase/deacetylase"/>
    <property type="match status" value="1"/>
</dbReference>
<sequence>MKNNQSTLRLIFPQWQGGGTIADFVPELPAEDAYKGYYLGSQLLAFLAPQTTQKTVEIPVTLDIEDRELKNGIISYQAILRQTDTALEILRENNPDRIVTLGGECSVSVVPFTYLASKYPDDVAIVWIDAHPDINMPNEGHKGYHAMALAASMGKGDKNIMEKLPAKVDSSNVLIVGLRAWEAEGGTKERQKEFGIKSFSPNEVSDNSNQVLDWLKSRGISKVLVHFDLDVIDPNDMIAAVGVEPNGMKINEVVRVINDISNIYDIVGLTIAEPMPRTAIKIRNMLNSLPLLKD</sequence>
<evidence type="ECO:0000313" key="6">
    <source>
        <dbReference type="Proteomes" id="UP000297861"/>
    </source>
</evidence>
<dbReference type="GO" id="GO:0004053">
    <property type="term" value="F:arginase activity"/>
    <property type="evidence" value="ECO:0007669"/>
    <property type="project" value="TreeGrafter"/>
</dbReference>
<dbReference type="PROSITE" id="PS51409">
    <property type="entry name" value="ARGINASE_2"/>
    <property type="match status" value="1"/>
</dbReference>
<reference evidence="5 6" key="1">
    <citation type="submission" date="2019-03" db="EMBL/GenBank/DDBJ databases">
        <title>San Antonio Military Medical Center submission to MRSN (WRAIR), pending publication.</title>
        <authorList>
            <person name="Blyth D.M."/>
            <person name="Mccarthy S.L."/>
            <person name="Schall S.E."/>
            <person name="Stam J.A."/>
            <person name="Ong A.C."/>
            <person name="Mcgann P.T."/>
        </authorList>
    </citation>
    <scope>NUCLEOTIDE SEQUENCE [LARGE SCALE GENOMIC DNA]</scope>
    <source>
        <strain evidence="5 6">MRSN571793</strain>
    </source>
</reference>
<comment type="similarity">
    <text evidence="4">Belongs to the arginase family.</text>
</comment>
<dbReference type="GO" id="GO:0030145">
    <property type="term" value="F:manganese ion binding"/>
    <property type="evidence" value="ECO:0007669"/>
    <property type="project" value="TreeGrafter"/>
</dbReference>
<dbReference type="OrthoDB" id="9788689at2"/>
<dbReference type="EMBL" id="SOML01000001">
    <property type="protein sequence ID" value="TFD99219.1"/>
    <property type="molecule type" value="Genomic_DNA"/>
</dbReference>
<comment type="caution">
    <text evidence="5">The sequence shown here is derived from an EMBL/GenBank/DDBJ whole genome shotgun (WGS) entry which is preliminary data.</text>
</comment>
<evidence type="ECO:0000256" key="4">
    <source>
        <dbReference type="PROSITE-ProRule" id="PRU00742"/>
    </source>
</evidence>
<proteinExistence type="inferred from homology"/>
<evidence type="ECO:0000313" key="5">
    <source>
        <dbReference type="EMBL" id="TFD99219.1"/>
    </source>
</evidence>
<dbReference type="InterPro" id="IPR006035">
    <property type="entry name" value="Ureohydrolase"/>
</dbReference>